<reference evidence="2 3" key="1">
    <citation type="journal article" date="2020" name="Cell">
        <title>Large-Scale Comparative Analyses of Tick Genomes Elucidate Their Genetic Diversity and Vector Capacities.</title>
        <authorList>
            <consortium name="Tick Genome and Microbiome Consortium (TIGMIC)"/>
            <person name="Jia N."/>
            <person name="Wang J."/>
            <person name="Shi W."/>
            <person name="Du L."/>
            <person name="Sun Y."/>
            <person name="Zhan W."/>
            <person name="Jiang J.F."/>
            <person name="Wang Q."/>
            <person name="Zhang B."/>
            <person name="Ji P."/>
            <person name="Bell-Sakyi L."/>
            <person name="Cui X.M."/>
            <person name="Yuan T.T."/>
            <person name="Jiang B.G."/>
            <person name="Yang W.F."/>
            <person name="Lam T.T."/>
            <person name="Chang Q.C."/>
            <person name="Ding S.J."/>
            <person name="Wang X.J."/>
            <person name="Zhu J.G."/>
            <person name="Ruan X.D."/>
            <person name="Zhao L."/>
            <person name="Wei J.T."/>
            <person name="Ye R.Z."/>
            <person name="Que T.C."/>
            <person name="Du C.H."/>
            <person name="Zhou Y.H."/>
            <person name="Cheng J.X."/>
            <person name="Dai P.F."/>
            <person name="Guo W.B."/>
            <person name="Han X.H."/>
            <person name="Huang E.J."/>
            <person name="Li L.F."/>
            <person name="Wei W."/>
            <person name="Gao Y.C."/>
            <person name="Liu J.Z."/>
            <person name="Shao H.Z."/>
            <person name="Wang X."/>
            <person name="Wang C.C."/>
            <person name="Yang T.C."/>
            <person name="Huo Q.B."/>
            <person name="Li W."/>
            <person name="Chen H.Y."/>
            <person name="Chen S.E."/>
            <person name="Zhou L.G."/>
            <person name="Ni X.B."/>
            <person name="Tian J.H."/>
            <person name="Sheng Y."/>
            <person name="Liu T."/>
            <person name="Pan Y.S."/>
            <person name="Xia L.Y."/>
            <person name="Li J."/>
            <person name="Zhao F."/>
            <person name="Cao W.C."/>
        </authorList>
    </citation>
    <scope>NUCLEOTIDE SEQUENCE [LARGE SCALE GENOMIC DNA]</scope>
    <source>
        <strain evidence="2">HaeL-2018</strain>
    </source>
</reference>
<evidence type="ECO:0000256" key="1">
    <source>
        <dbReference type="SAM" id="MobiDB-lite"/>
    </source>
</evidence>
<accession>A0A9J6FZ07</accession>
<gene>
    <name evidence="2" type="ORF">HPB48_010370</name>
</gene>
<sequence length="103" mass="11439">MANASSCVVSEEAHLSSHAGSEDEEMETRDNHDATPPSEEDATATAPWIVVARRAKRRRDQRLLTGQQQLAQTKPALCKSWPAARRPRQPPLPAEDLKLAFRP</sequence>
<dbReference type="EMBL" id="JABSTR010000005">
    <property type="protein sequence ID" value="KAH9371374.1"/>
    <property type="molecule type" value="Genomic_DNA"/>
</dbReference>
<keyword evidence="3" id="KW-1185">Reference proteome</keyword>
<dbReference type="VEuPathDB" id="VectorBase:HLOH_044885"/>
<dbReference type="AlphaFoldDB" id="A0A9J6FZ07"/>
<name>A0A9J6FZ07_HAELO</name>
<protein>
    <submittedName>
        <fullName evidence="2">Uncharacterized protein</fullName>
    </submittedName>
</protein>
<organism evidence="2 3">
    <name type="scientific">Haemaphysalis longicornis</name>
    <name type="common">Bush tick</name>
    <dbReference type="NCBI Taxonomy" id="44386"/>
    <lineage>
        <taxon>Eukaryota</taxon>
        <taxon>Metazoa</taxon>
        <taxon>Ecdysozoa</taxon>
        <taxon>Arthropoda</taxon>
        <taxon>Chelicerata</taxon>
        <taxon>Arachnida</taxon>
        <taxon>Acari</taxon>
        <taxon>Parasitiformes</taxon>
        <taxon>Ixodida</taxon>
        <taxon>Ixodoidea</taxon>
        <taxon>Ixodidae</taxon>
        <taxon>Haemaphysalinae</taxon>
        <taxon>Haemaphysalis</taxon>
    </lineage>
</organism>
<feature type="region of interest" description="Disordered" evidence="1">
    <location>
        <begin position="1"/>
        <end position="103"/>
    </location>
</feature>
<dbReference type="Proteomes" id="UP000821853">
    <property type="component" value="Chromosome 3"/>
</dbReference>
<evidence type="ECO:0000313" key="3">
    <source>
        <dbReference type="Proteomes" id="UP000821853"/>
    </source>
</evidence>
<comment type="caution">
    <text evidence="2">The sequence shown here is derived from an EMBL/GenBank/DDBJ whole genome shotgun (WGS) entry which is preliminary data.</text>
</comment>
<evidence type="ECO:0000313" key="2">
    <source>
        <dbReference type="EMBL" id="KAH9371374.1"/>
    </source>
</evidence>
<proteinExistence type="predicted"/>